<evidence type="ECO:0000313" key="10">
    <source>
        <dbReference type="EMBL" id="CAD7701643.1"/>
    </source>
</evidence>
<keyword evidence="11" id="KW-1185">Reference proteome</keyword>
<evidence type="ECO:0000256" key="5">
    <source>
        <dbReference type="ARBA" id="ARBA00022728"/>
    </source>
</evidence>
<evidence type="ECO:0000256" key="6">
    <source>
        <dbReference type="ARBA" id="ARBA00023187"/>
    </source>
</evidence>
<evidence type="ECO:0000256" key="3">
    <source>
        <dbReference type="ARBA" id="ARBA00018242"/>
    </source>
</evidence>
<dbReference type="Gene3D" id="4.10.280.110">
    <property type="entry name" value="Pre-mRNA processing factor 4 domain"/>
    <property type="match status" value="1"/>
</dbReference>
<keyword evidence="5" id="KW-0747">Spliceosome</keyword>
<dbReference type="SUPFAM" id="SSF158230">
    <property type="entry name" value="PRP4-like"/>
    <property type="match status" value="1"/>
</dbReference>
<reference evidence="10" key="1">
    <citation type="submission" date="2020-12" db="EMBL/GenBank/DDBJ databases">
        <authorList>
            <person name="Iha C."/>
        </authorList>
    </citation>
    <scope>NUCLEOTIDE SEQUENCE</scope>
</reference>
<evidence type="ECO:0000313" key="11">
    <source>
        <dbReference type="Proteomes" id="UP000708148"/>
    </source>
</evidence>
<comment type="similarity">
    <text evidence="2">Belongs to the PRP18 family.</text>
</comment>
<evidence type="ECO:0000256" key="7">
    <source>
        <dbReference type="ARBA" id="ARBA00023242"/>
    </source>
</evidence>
<sequence>MDALKAELQRKRKQKELDFGGSKYARRGEVVDRQLKRLRSEERKELEDKAKRQKDDAGVPEPDRDENTGRDENTVQPLLELSKQEVVRRLRALGQPATLFGEDDTARAARLVKAEEEMKVEDEAIGGQQANTLLQLQKEDKASRSVAKVEAALAHERAATEDTVNEKQDTSQAIVDATYEQFQRAAARLASTRKEEDLPFEDRILGQLRRWCEEWKEDLDVRPAEVAESRSGHLATMMYRENMKHFEALFQRLEKRELDEELVAGLWMVVKAMRDRNYLHAYDIYLKLAIGTAPWPIGVTSVGIHERSAREKISHVRNVHGEAHIMNDEATRKYFQGLKRLMTFVQRAYPTEPSRSVDFNSVSDPGRGAAGAGCDKQALMEAETMGVGPKALGLSDAPHFLEKDGSVKVPPRWINILKQSELAKKTWEGS</sequence>
<evidence type="ECO:0000256" key="2">
    <source>
        <dbReference type="ARBA" id="ARBA00008137"/>
    </source>
</evidence>
<dbReference type="GO" id="GO:0071021">
    <property type="term" value="C:U2-type post-spliceosomal complex"/>
    <property type="evidence" value="ECO:0007669"/>
    <property type="project" value="TreeGrafter"/>
</dbReference>
<accession>A0A8S1J265</accession>
<dbReference type="Pfam" id="PF02840">
    <property type="entry name" value="Prp18"/>
    <property type="match status" value="1"/>
</dbReference>
<dbReference type="PANTHER" id="PTHR13007">
    <property type="entry name" value="PRE-MRNA SPLICING FACTOR-RELATED"/>
    <property type="match status" value="1"/>
</dbReference>
<dbReference type="OrthoDB" id="10261918at2759"/>
<evidence type="ECO:0000256" key="1">
    <source>
        <dbReference type="ARBA" id="ARBA00004123"/>
    </source>
</evidence>
<dbReference type="SMART" id="SM00500">
    <property type="entry name" value="SFM"/>
    <property type="match status" value="1"/>
</dbReference>
<evidence type="ECO:0000256" key="4">
    <source>
        <dbReference type="ARBA" id="ARBA00022664"/>
    </source>
</evidence>
<comment type="subcellular location">
    <subcellularLocation>
        <location evidence="1">Nucleus</location>
    </subcellularLocation>
</comment>
<dbReference type="AlphaFoldDB" id="A0A8S1J265"/>
<feature type="region of interest" description="Disordered" evidence="8">
    <location>
        <begin position="1"/>
        <end position="75"/>
    </location>
</feature>
<dbReference type="InterPro" id="IPR004098">
    <property type="entry name" value="Prp18"/>
</dbReference>
<dbReference type="Gene3D" id="1.20.940.10">
    <property type="entry name" value="Functional domain of the splicing factor Prp18"/>
    <property type="match status" value="1"/>
</dbReference>
<dbReference type="GO" id="GO:0046540">
    <property type="term" value="C:U4/U6 x U5 tri-snRNP complex"/>
    <property type="evidence" value="ECO:0007669"/>
    <property type="project" value="TreeGrafter"/>
</dbReference>
<comment type="caution">
    <text evidence="10">The sequence shown here is derived from an EMBL/GenBank/DDBJ whole genome shotgun (WGS) entry which is preliminary data.</text>
</comment>
<organism evidence="10 11">
    <name type="scientific">Ostreobium quekettii</name>
    <dbReference type="NCBI Taxonomy" id="121088"/>
    <lineage>
        <taxon>Eukaryota</taxon>
        <taxon>Viridiplantae</taxon>
        <taxon>Chlorophyta</taxon>
        <taxon>core chlorophytes</taxon>
        <taxon>Ulvophyceae</taxon>
        <taxon>TCBD clade</taxon>
        <taxon>Bryopsidales</taxon>
        <taxon>Ostreobineae</taxon>
        <taxon>Ostreobiaceae</taxon>
        <taxon>Ostreobium</taxon>
    </lineage>
</organism>
<gene>
    <name evidence="10" type="ORF">OSTQU699_LOCUS7000</name>
</gene>
<dbReference type="InterPro" id="IPR039979">
    <property type="entry name" value="PRPF18"/>
</dbReference>
<name>A0A8S1J265_9CHLO</name>
<keyword evidence="4" id="KW-0507">mRNA processing</keyword>
<dbReference type="Proteomes" id="UP000708148">
    <property type="component" value="Unassembled WGS sequence"/>
</dbReference>
<dbReference type="Pfam" id="PF08799">
    <property type="entry name" value="PRP4"/>
    <property type="match status" value="1"/>
</dbReference>
<dbReference type="GO" id="GO:0005682">
    <property type="term" value="C:U5 snRNP"/>
    <property type="evidence" value="ECO:0007669"/>
    <property type="project" value="TreeGrafter"/>
</dbReference>
<dbReference type="GO" id="GO:0000350">
    <property type="term" value="P:generation of catalytic spliceosome for second transesterification step"/>
    <property type="evidence" value="ECO:0007669"/>
    <property type="project" value="TreeGrafter"/>
</dbReference>
<evidence type="ECO:0000259" key="9">
    <source>
        <dbReference type="SMART" id="SM00500"/>
    </source>
</evidence>
<dbReference type="SUPFAM" id="SSF47938">
    <property type="entry name" value="Functional domain of the splicing factor Prp18"/>
    <property type="match status" value="1"/>
</dbReference>
<keyword evidence="7" id="KW-0539">Nucleus</keyword>
<evidence type="ECO:0000256" key="8">
    <source>
        <dbReference type="SAM" id="MobiDB-lite"/>
    </source>
</evidence>
<feature type="compositionally biased region" description="Basic and acidic residues" evidence="8">
    <location>
        <begin position="26"/>
        <end position="73"/>
    </location>
</feature>
<proteinExistence type="inferred from homology"/>
<dbReference type="InterPro" id="IPR014906">
    <property type="entry name" value="PRP4-like"/>
</dbReference>
<feature type="domain" description="Pre-mRNA processing factor 4 (PRP4)-like" evidence="9">
    <location>
        <begin position="81"/>
        <end position="130"/>
    </location>
</feature>
<dbReference type="PANTHER" id="PTHR13007:SF19">
    <property type="entry name" value="PRE-MRNA-SPLICING FACTOR 18"/>
    <property type="match status" value="1"/>
</dbReference>
<dbReference type="EMBL" id="CAJHUC010001592">
    <property type="protein sequence ID" value="CAD7701643.1"/>
    <property type="molecule type" value="Genomic_DNA"/>
</dbReference>
<keyword evidence="6" id="KW-0508">mRNA splicing</keyword>
<protein>
    <recommendedName>
        <fullName evidence="3">Pre-mRNA-splicing factor 18</fullName>
    </recommendedName>
</protein>
<dbReference type="InterPro" id="IPR036285">
    <property type="entry name" value="PRP4-like_sf"/>
</dbReference>